<proteinExistence type="predicted"/>
<keyword evidence="2" id="KW-1185">Reference proteome</keyword>
<sequence length="81" mass="8762">MATTPEAFVKRLKISTPPLSCLVTQTNLQRACLSDIKGTPSQIVMVPLSRAPPLWSIVAPLTYISTNARALLILVSDKSVQ</sequence>
<evidence type="ECO:0000313" key="2">
    <source>
        <dbReference type="Proteomes" id="UP000076154"/>
    </source>
</evidence>
<dbReference type="Proteomes" id="UP000076154">
    <property type="component" value="Unassembled WGS sequence"/>
</dbReference>
<name>A0A369K2P2_HYPMA</name>
<accession>A0A369K2P2</accession>
<dbReference type="AlphaFoldDB" id="A0A369K2P2"/>
<dbReference type="InParanoid" id="A0A369K2P2"/>
<evidence type="ECO:0000313" key="1">
    <source>
        <dbReference type="EMBL" id="RDB27852.1"/>
    </source>
</evidence>
<dbReference type="EMBL" id="LUEZ02000013">
    <property type="protein sequence ID" value="RDB27852.1"/>
    <property type="molecule type" value="Genomic_DNA"/>
</dbReference>
<reference evidence="1" key="1">
    <citation type="submission" date="2018-04" db="EMBL/GenBank/DDBJ databases">
        <title>Whole genome sequencing of Hypsizygus marmoreus.</title>
        <authorList>
            <person name="Choi I.-G."/>
            <person name="Min B."/>
            <person name="Kim J.-G."/>
            <person name="Kim S."/>
            <person name="Oh Y.-L."/>
            <person name="Kong W.-S."/>
            <person name="Park H."/>
            <person name="Jeong J."/>
            <person name="Song E.-S."/>
        </authorList>
    </citation>
    <scope>NUCLEOTIDE SEQUENCE [LARGE SCALE GENOMIC DNA]</scope>
    <source>
        <strain evidence="1">51987-8</strain>
    </source>
</reference>
<protein>
    <submittedName>
        <fullName evidence="1">Uncharacterized protein</fullName>
    </submittedName>
</protein>
<organism evidence="1 2">
    <name type="scientific">Hypsizygus marmoreus</name>
    <name type="common">White beech mushroom</name>
    <name type="synonym">Agaricus marmoreus</name>
    <dbReference type="NCBI Taxonomy" id="39966"/>
    <lineage>
        <taxon>Eukaryota</taxon>
        <taxon>Fungi</taxon>
        <taxon>Dikarya</taxon>
        <taxon>Basidiomycota</taxon>
        <taxon>Agaricomycotina</taxon>
        <taxon>Agaricomycetes</taxon>
        <taxon>Agaricomycetidae</taxon>
        <taxon>Agaricales</taxon>
        <taxon>Tricholomatineae</taxon>
        <taxon>Lyophyllaceae</taxon>
        <taxon>Hypsizygus</taxon>
    </lineage>
</organism>
<gene>
    <name evidence="1" type="ORF">Hypma_002308</name>
</gene>
<comment type="caution">
    <text evidence="1">The sequence shown here is derived from an EMBL/GenBank/DDBJ whole genome shotgun (WGS) entry which is preliminary data.</text>
</comment>